<evidence type="ECO:0000256" key="7">
    <source>
        <dbReference type="SAM" id="SignalP"/>
    </source>
</evidence>
<dbReference type="AlphaFoldDB" id="A0A840YCX5"/>
<dbReference type="InterPro" id="IPR019734">
    <property type="entry name" value="TPR_rpt"/>
</dbReference>
<dbReference type="RefSeq" id="WP_184517118.1">
    <property type="nucleotide sequence ID" value="NZ_JACIJD010000008.1"/>
</dbReference>
<keyword evidence="4" id="KW-0802">TPR repeat</keyword>
<comment type="caution">
    <text evidence="9">The sequence shown here is derived from an EMBL/GenBank/DDBJ whole genome shotgun (WGS) entry which is preliminary data.</text>
</comment>
<dbReference type="Gene3D" id="1.25.40.10">
    <property type="entry name" value="Tetratricopeptide repeat domain"/>
    <property type="match status" value="3"/>
</dbReference>
<dbReference type="UniPathway" id="UPA00694"/>
<gene>
    <name evidence="9" type="ORF">FHS87_002001</name>
</gene>
<dbReference type="InterPro" id="IPR011990">
    <property type="entry name" value="TPR-like_helical_dom_sf"/>
</dbReference>
<protein>
    <submittedName>
        <fullName evidence="9">Tfp pilus assembly protein PilF</fullName>
    </submittedName>
</protein>
<organism evidence="9 10">
    <name type="scientific">Muricoccus pecuniae</name>
    <dbReference type="NCBI Taxonomy" id="693023"/>
    <lineage>
        <taxon>Bacteria</taxon>
        <taxon>Pseudomonadati</taxon>
        <taxon>Pseudomonadota</taxon>
        <taxon>Alphaproteobacteria</taxon>
        <taxon>Acetobacterales</taxon>
        <taxon>Roseomonadaceae</taxon>
        <taxon>Muricoccus</taxon>
    </lineage>
</organism>
<dbReference type="SUPFAM" id="SSF48452">
    <property type="entry name" value="TPR-like"/>
    <property type="match status" value="2"/>
</dbReference>
<feature type="compositionally biased region" description="Low complexity" evidence="6">
    <location>
        <begin position="519"/>
        <end position="538"/>
    </location>
</feature>
<feature type="signal peptide" evidence="7">
    <location>
        <begin position="1"/>
        <end position="25"/>
    </location>
</feature>
<evidence type="ECO:0000256" key="6">
    <source>
        <dbReference type="SAM" id="MobiDB-lite"/>
    </source>
</evidence>
<dbReference type="Pfam" id="PF13432">
    <property type="entry name" value="TPR_16"/>
    <property type="match status" value="2"/>
</dbReference>
<evidence type="ECO:0000313" key="9">
    <source>
        <dbReference type="EMBL" id="MBB5693961.1"/>
    </source>
</evidence>
<feature type="region of interest" description="Disordered" evidence="6">
    <location>
        <begin position="519"/>
        <end position="549"/>
    </location>
</feature>
<comment type="pathway">
    <text evidence="1">Glycan metabolism; bacterial cellulose biosynthesis.</text>
</comment>
<evidence type="ECO:0000256" key="1">
    <source>
        <dbReference type="ARBA" id="ARBA00005186"/>
    </source>
</evidence>
<evidence type="ECO:0000256" key="3">
    <source>
        <dbReference type="ARBA" id="ARBA00022737"/>
    </source>
</evidence>
<dbReference type="SMART" id="SM00028">
    <property type="entry name" value="TPR"/>
    <property type="match status" value="4"/>
</dbReference>
<keyword evidence="2 7" id="KW-0732">Signal</keyword>
<evidence type="ECO:0000259" key="8">
    <source>
        <dbReference type="Pfam" id="PF05420"/>
    </source>
</evidence>
<accession>A0A840YCX5</accession>
<keyword evidence="10" id="KW-1185">Reference proteome</keyword>
<feature type="chain" id="PRO_5032666626" evidence="7">
    <location>
        <begin position="26"/>
        <end position="1075"/>
    </location>
</feature>
<dbReference type="Pfam" id="PF14559">
    <property type="entry name" value="TPR_19"/>
    <property type="match status" value="3"/>
</dbReference>
<dbReference type="GO" id="GO:0019867">
    <property type="term" value="C:outer membrane"/>
    <property type="evidence" value="ECO:0007669"/>
    <property type="project" value="InterPro"/>
</dbReference>
<dbReference type="EMBL" id="JACIJD010000008">
    <property type="protein sequence ID" value="MBB5693961.1"/>
    <property type="molecule type" value="Genomic_DNA"/>
</dbReference>
<feature type="domain" description="Cellulose synthase operon C C-terminal" evidence="8">
    <location>
        <begin position="723"/>
        <end position="1074"/>
    </location>
</feature>
<evidence type="ECO:0000313" key="10">
    <source>
        <dbReference type="Proteomes" id="UP000580654"/>
    </source>
</evidence>
<sequence>MTSLRHQLLAAAATLACLAAAPALAQGGVGVLVEQASFWRAQGQPARAAAALERALAAHPSNPDALAAAAQLQIELGQPGGAQDFLTRLRAAAPADARIAGIEGALRRARPVEATSQPGAAAAEEATAALDAGDPARAAAAYEAVLARNPEAPGALGGLGLARLRQGRAAEARDLLLRAFSGGADEARRWAGALDEASFAAELAEARRLAALGAAEAAERLLLRAARREVADLAEAEALLGELALRRGEWAEAEARFRAAAHRRPFLPAARSGLLESLRRQGRIAEAESLARAAAPGTSARADALRLEAARTEDPEASLALLRDALLAAPASPWARLDLARLLTRQGRGGEARALMEEAFASLPAAEAAHAAALHAEGEGRFAEAAALIERVPDRLRGPDHVRLLRSLRWQAEISGAMEQAPAGRRAALLAMAGRADPTGEAGLRALRALLRAGDREGAGEALRLLLAPQRAATPAMRLALAAALVDSGMEGEAAGLLRQIEAEASLAPAQRRQLAALSNPGAPLASAPASPSAIAAEPPRPYQGAQDPRVAGRIAEAVLRRDPRNVEARLGAVEAALARREIAAAEAHLAEGRLLNANDPRVSLMEARVARAGGDQRRARTALMLAADQRRAQVGGGDAPYRRTMLAGPAQGPQAASPYIPLDSGTPGVAAAGVTPSQLRASEDPLLSEIGRQLAEVNEEASGRFSPNASFRTRSGDGGLDRLNEYSVGAEASMPLPTVGGELLARVQGVAIDNGGLDASTRNLRRFGSNAVVLPGPTATVTRQQAAALTPRDESASGVGLGIAYARNGFTADVGSTPLGFREQNILGGIEVAPRLSDTLQLRLRGERRSVTDSLLSWSGMRDAQSGQIFGGVVRTTGHAQLEYNSGRLNTYAGGGYSSITGRNVADNNRLEVGAGMSYALMQEPDAELVAGLNLVYFAYDKNLRLFSLGHGGYFSPQSYVGASIPVDYRARRGNWAYRLGGSLGFAYFREKTAPYYPTNGALQAVLESQAAGDQTVSAFYPAQRETSVTAGARADVEYAITPSLRIGASARYDKSADFSEARGLIYARYRFDP</sequence>
<evidence type="ECO:0000256" key="4">
    <source>
        <dbReference type="ARBA" id="ARBA00022803"/>
    </source>
</evidence>
<dbReference type="Pfam" id="PF05420">
    <property type="entry name" value="BCSC_C"/>
    <property type="match status" value="1"/>
</dbReference>
<dbReference type="Proteomes" id="UP000580654">
    <property type="component" value="Unassembled WGS sequence"/>
</dbReference>
<name>A0A840YCX5_9PROT</name>
<evidence type="ECO:0000256" key="2">
    <source>
        <dbReference type="ARBA" id="ARBA00022729"/>
    </source>
</evidence>
<proteinExistence type="predicted"/>
<dbReference type="InterPro" id="IPR008410">
    <property type="entry name" value="BCSC_C"/>
</dbReference>
<keyword evidence="3" id="KW-0677">Repeat</keyword>
<reference evidence="9 10" key="1">
    <citation type="submission" date="2020-08" db="EMBL/GenBank/DDBJ databases">
        <title>Genomic Encyclopedia of Type Strains, Phase IV (KMG-IV): sequencing the most valuable type-strain genomes for metagenomic binning, comparative biology and taxonomic classification.</title>
        <authorList>
            <person name="Goeker M."/>
        </authorList>
    </citation>
    <scope>NUCLEOTIDE SEQUENCE [LARGE SCALE GENOMIC DNA]</scope>
    <source>
        <strain evidence="9 10">DSM 25622</strain>
    </source>
</reference>
<dbReference type="GO" id="GO:0030244">
    <property type="term" value="P:cellulose biosynthetic process"/>
    <property type="evidence" value="ECO:0007669"/>
    <property type="project" value="UniProtKB-KW"/>
</dbReference>
<dbReference type="PROSITE" id="PS51257">
    <property type="entry name" value="PROKAR_LIPOPROTEIN"/>
    <property type="match status" value="1"/>
</dbReference>
<keyword evidence="5" id="KW-0135">Cellulose biosynthesis</keyword>
<evidence type="ECO:0000256" key="5">
    <source>
        <dbReference type="ARBA" id="ARBA00022916"/>
    </source>
</evidence>